<dbReference type="InterPro" id="IPR003660">
    <property type="entry name" value="HAMP_dom"/>
</dbReference>
<comment type="caution">
    <text evidence="17">The sequence shown here is derived from an EMBL/GenBank/DDBJ whole genome shotgun (WGS) entry which is preliminary data.</text>
</comment>
<dbReference type="InterPro" id="IPR003594">
    <property type="entry name" value="HATPase_dom"/>
</dbReference>
<dbReference type="PRINTS" id="PR00344">
    <property type="entry name" value="BCTRLSENSOR"/>
</dbReference>
<evidence type="ECO:0000313" key="17">
    <source>
        <dbReference type="EMBL" id="MDG0809024.1"/>
    </source>
</evidence>
<dbReference type="EMBL" id="JAPDIA010000003">
    <property type="protein sequence ID" value="MDG0809024.1"/>
    <property type="molecule type" value="Genomic_DNA"/>
</dbReference>
<dbReference type="InterPro" id="IPR005467">
    <property type="entry name" value="His_kinase_dom"/>
</dbReference>
<keyword evidence="9 17" id="KW-0418">Kinase</keyword>
<dbReference type="SMART" id="SM00387">
    <property type="entry name" value="HATPase_c"/>
    <property type="match status" value="1"/>
</dbReference>
<keyword evidence="6" id="KW-0808">Transferase</keyword>
<accession>A0A9X4QS79</accession>
<evidence type="ECO:0000256" key="3">
    <source>
        <dbReference type="ARBA" id="ARBA00012438"/>
    </source>
</evidence>
<dbReference type="CDD" id="cd06225">
    <property type="entry name" value="HAMP"/>
    <property type="match status" value="1"/>
</dbReference>
<dbReference type="FunFam" id="1.10.287.130:FF:000001">
    <property type="entry name" value="Two-component sensor histidine kinase"/>
    <property type="match status" value="1"/>
</dbReference>
<keyword evidence="7 14" id="KW-0812">Transmembrane</keyword>
<evidence type="ECO:0000256" key="1">
    <source>
        <dbReference type="ARBA" id="ARBA00000085"/>
    </source>
</evidence>
<feature type="transmembrane region" description="Helical" evidence="14">
    <location>
        <begin position="173"/>
        <end position="191"/>
    </location>
</feature>
<evidence type="ECO:0000259" key="15">
    <source>
        <dbReference type="PROSITE" id="PS50109"/>
    </source>
</evidence>
<dbReference type="SMART" id="SM00304">
    <property type="entry name" value="HAMP"/>
    <property type="match status" value="1"/>
</dbReference>
<comment type="subcellular location">
    <subcellularLocation>
        <location evidence="2">Cell membrane</location>
        <topology evidence="2">Multi-pass membrane protein</topology>
    </subcellularLocation>
</comment>
<evidence type="ECO:0000256" key="6">
    <source>
        <dbReference type="ARBA" id="ARBA00022679"/>
    </source>
</evidence>
<sequence>MFRTIRTKFAVGFFVIFCVSFLLLNQIIAGIIASGNRQIITDDLIGLKNNSGVYVRQAFLINHFANDEIYFAQMAEEMVGDLRHATSDAVGAYSPAGELLYASDKTAFSGGKADDLRHAIGGETAYSVSYASGTASVLYAYPVVVDGKKVGILRFAKDYSPLYEQSRRILDSLYYIALAVFAAAFLFAYLLSSHITVPIVKLTKASSQVTDGDLDVNLAIRRRDEVGRLADNFNAMIGKIRGQIATIESDRDRLKGLHAQRKQFFDNVTHELKTPLTSIIGYAEMIRSNGADDPAFFAKGMDHIVQESRRLHELVVHLLEQSNPRTELRSDELERLDAARLLRDVCDSMAFKAERYGKAIACAANDGLFVEGDADQLRQLFINLIDNAIKYGDAGTEIEVRAEREAGTVRCRIDSIGEPIGQTHLARIFEPFYRGEAGSGESGSVGLGLSISHAIVGRHGGTIQIDSEGRRTSVRVALPYAEERGLFGR</sequence>
<dbReference type="GO" id="GO:0000155">
    <property type="term" value="F:phosphorelay sensor kinase activity"/>
    <property type="evidence" value="ECO:0007669"/>
    <property type="project" value="InterPro"/>
</dbReference>
<proteinExistence type="predicted"/>
<feature type="domain" description="Histidine kinase" evidence="15">
    <location>
        <begin position="267"/>
        <end position="482"/>
    </location>
</feature>
<dbReference type="Gene3D" id="1.10.287.130">
    <property type="match status" value="1"/>
</dbReference>
<gene>
    <name evidence="17" type="ORF">OMP40_06275</name>
</gene>
<keyword evidence="8" id="KW-0547">Nucleotide-binding</keyword>
<evidence type="ECO:0000256" key="8">
    <source>
        <dbReference type="ARBA" id="ARBA00022741"/>
    </source>
</evidence>
<evidence type="ECO:0000256" key="12">
    <source>
        <dbReference type="ARBA" id="ARBA00023012"/>
    </source>
</evidence>
<comment type="catalytic activity">
    <reaction evidence="1">
        <text>ATP + protein L-histidine = ADP + protein N-phospho-L-histidine.</text>
        <dbReference type="EC" id="2.7.13.3"/>
    </reaction>
</comment>
<dbReference type="SMART" id="SM00388">
    <property type="entry name" value="HisKA"/>
    <property type="match status" value="1"/>
</dbReference>
<dbReference type="CDD" id="cd00082">
    <property type="entry name" value="HisKA"/>
    <property type="match status" value="1"/>
</dbReference>
<organism evidence="17 18">
    <name type="scientific">Cohnella rhizosphaerae</name>
    <dbReference type="NCBI Taxonomy" id="1457232"/>
    <lineage>
        <taxon>Bacteria</taxon>
        <taxon>Bacillati</taxon>
        <taxon>Bacillota</taxon>
        <taxon>Bacilli</taxon>
        <taxon>Bacillales</taxon>
        <taxon>Paenibacillaceae</taxon>
        <taxon>Cohnella</taxon>
    </lineage>
</organism>
<dbReference type="PANTHER" id="PTHR45528:SF10">
    <property type="entry name" value="METHYL-ACCEPTING CHEMOTAXIS PROTEIN"/>
    <property type="match status" value="1"/>
</dbReference>
<dbReference type="Proteomes" id="UP001153404">
    <property type="component" value="Unassembled WGS sequence"/>
</dbReference>
<reference evidence="17" key="1">
    <citation type="submission" date="2022-10" db="EMBL/GenBank/DDBJ databases">
        <title>Comparative genomic analysis of Cohnella hashimotonis sp. nov., isolated from the International Space Station.</title>
        <authorList>
            <person name="Simpson A."/>
            <person name="Venkateswaran K."/>
        </authorList>
    </citation>
    <scope>NUCLEOTIDE SEQUENCE</scope>
    <source>
        <strain evidence="17">DSM 28161</strain>
    </source>
</reference>
<evidence type="ECO:0000256" key="5">
    <source>
        <dbReference type="ARBA" id="ARBA00022553"/>
    </source>
</evidence>
<dbReference type="SUPFAM" id="SSF47384">
    <property type="entry name" value="Homodimeric domain of signal transducing histidine kinase"/>
    <property type="match status" value="1"/>
</dbReference>
<dbReference type="GO" id="GO:0005886">
    <property type="term" value="C:plasma membrane"/>
    <property type="evidence" value="ECO:0007669"/>
    <property type="project" value="UniProtKB-SubCell"/>
</dbReference>
<dbReference type="PROSITE" id="PS50109">
    <property type="entry name" value="HIS_KIN"/>
    <property type="match status" value="1"/>
</dbReference>
<dbReference type="RefSeq" id="WP_277530054.1">
    <property type="nucleotide sequence ID" value="NZ_JAPDIA010000003.1"/>
</dbReference>
<evidence type="ECO:0000256" key="14">
    <source>
        <dbReference type="SAM" id="Phobius"/>
    </source>
</evidence>
<dbReference type="SUPFAM" id="SSF55874">
    <property type="entry name" value="ATPase domain of HSP90 chaperone/DNA topoisomerase II/histidine kinase"/>
    <property type="match status" value="1"/>
</dbReference>
<evidence type="ECO:0000256" key="2">
    <source>
        <dbReference type="ARBA" id="ARBA00004651"/>
    </source>
</evidence>
<evidence type="ECO:0000259" key="16">
    <source>
        <dbReference type="PROSITE" id="PS50885"/>
    </source>
</evidence>
<dbReference type="EC" id="2.7.13.3" evidence="3"/>
<evidence type="ECO:0000256" key="7">
    <source>
        <dbReference type="ARBA" id="ARBA00022692"/>
    </source>
</evidence>
<dbReference type="CDD" id="cd00075">
    <property type="entry name" value="HATPase"/>
    <property type="match status" value="1"/>
</dbReference>
<dbReference type="InterPro" id="IPR050398">
    <property type="entry name" value="HssS/ArlS-like"/>
</dbReference>
<evidence type="ECO:0000256" key="11">
    <source>
        <dbReference type="ARBA" id="ARBA00022989"/>
    </source>
</evidence>
<dbReference type="InterPro" id="IPR036097">
    <property type="entry name" value="HisK_dim/P_sf"/>
</dbReference>
<dbReference type="SUPFAM" id="SSF158472">
    <property type="entry name" value="HAMP domain-like"/>
    <property type="match status" value="1"/>
</dbReference>
<dbReference type="Gene3D" id="6.10.340.10">
    <property type="match status" value="1"/>
</dbReference>
<evidence type="ECO:0000313" key="18">
    <source>
        <dbReference type="Proteomes" id="UP001153404"/>
    </source>
</evidence>
<keyword evidence="18" id="KW-1185">Reference proteome</keyword>
<keyword evidence="11 14" id="KW-1133">Transmembrane helix</keyword>
<evidence type="ECO:0000256" key="4">
    <source>
        <dbReference type="ARBA" id="ARBA00022475"/>
    </source>
</evidence>
<dbReference type="InterPro" id="IPR036890">
    <property type="entry name" value="HATPase_C_sf"/>
</dbReference>
<dbReference type="AlphaFoldDB" id="A0A9X4QS79"/>
<evidence type="ECO:0000256" key="13">
    <source>
        <dbReference type="ARBA" id="ARBA00023136"/>
    </source>
</evidence>
<dbReference type="Pfam" id="PF00672">
    <property type="entry name" value="HAMP"/>
    <property type="match status" value="1"/>
</dbReference>
<dbReference type="InterPro" id="IPR004358">
    <property type="entry name" value="Sig_transdc_His_kin-like_C"/>
</dbReference>
<protein>
    <recommendedName>
        <fullName evidence="3">histidine kinase</fullName>
        <ecNumber evidence="3">2.7.13.3</ecNumber>
    </recommendedName>
</protein>
<dbReference type="PROSITE" id="PS50885">
    <property type="entry name" value="HAMP"/>
    <property type="match status" value="1"/>
</dbReference>
<dbReference type="Gene3D" id="3.30.565.10">
    <property type="entry name" value="Histidine kinase-like ATPase, C-terminal domain"/>
    <property type="match status" value="1"/>
</dbReference>
<keyword evidence="5" id="KW-0597">Phosphoprotein</keyword>
<dbReference type="GO" id="GO:0005524">
    <property type="term" value="F:ATP binding"/>
    <property type="evidence" value="ECO:0007669"/>
    <property type="project" value="UniProtKB-KW"/>
</dbReference>
<name>A0A9X4QS79_9BACL</name>
<feature type="domain" description="HAMP" evidence="16">
    <location>
        <begin position="193"/>
        <end position="245"/>
    </location>
</feature>
<evidence type="ECO:0000256" key="10">
    <source>
        <dbReference type="ARBA" id="ARBA00022840"/>
    </source>
</evidence>
<keyword evidence="12" id="KW-0902">Two-component regulatory system</keyword>
<keyword evidence="10" id="KW-0067">ATP-binding</keyword>
<keyword evidence="13 14" id="KW-0472">Membrane</keyword>
<dbReference type="PANTHER" id="PTHR45528">
    <property type="entry name" value="SENSOR HISTIDINE KINASE CPXA"/>
    <property type="match status" value="1"/>
</dbReference>
<evidence type="ECO:0000256" key="9">
    <source>
        <dbReference type="ARBA" id="ARBA00022777"/>
    </source>
</evidence>
<dbReference type="Pfam" id="PF02518">
    <property type="entry name" value="HATPase_c"/>
    <property type="match status" value="1"/>
</dbReference>
<dbReference type="InterPro" id="IPR003661">
    <property type="entry name" value="HisK_dim/P_dom"/>
</dbReference>
<keyword evidence="4" id="KW-1003">Cell membrane</keyword>
<dbReference type="Pfam" id="PF00512">
    <property type="entry name" value="HisKA"/>
    <property type="match status" value="1"/>
</dbReference>